<keyword evidence="10" id="KW-0573">Peptidoglycan synthesis</keyword>
<dbReference type="GO" id="GO:0071972">
    <property type="term" value="F:peptidoglycan L,D-transpeptidase activity"/>
    <property type="evidence" value="ECO:0007669"/>
    <property type="project" value="TreeGrafter"/>
</dbReference>
<dbReference type="RefSeq" id="WP_072013455.1">
    <property type="nucleotide sequence ID" value="NZ_JNAR01000017.1"/>
</dbReference>
<dbReference type="GO" id="GO:0008658">
    <property type="term" value="F:penicillin binding"/>
    <property type="evidence" value="ECO:0007669"/>
    <property type="project" value="InterPro"/>
</dbReference>
<dbReference type="EC" id="2.4.1.129" evidence="17"/>
<dbReference type="NCBIfam" id="TIGR03423">
    <property type="entry name" value="pbp2_mrdA"/>
    <property type="match status" value="1"/>
</dbReference>
<reference evidence="18" key="1">
    <citation type="journal article" date="2014" name="Sci. Data">
        <title>Genomes of diverse isolates of the marine cyanobacterium Prochlorococcus.</title>
        <authorList>
            <person name="Biller S."/>
            <person name="Berube P."/>
            <person name="Thompson J."/>
            <person name="Kelly L."/>
            <person name="Roggensack S."/>
            <person name="Awad L."/>
            <person name="Roache-Johnson K."/>
            <person name="Ding H."/>
            <person name="Giovannoni S.J."/>
            <person name="Moore L.R."/>
            <person name="Chisholm S.W."/>
        </authorList>
    </citation>
    <scope>NUCLEOTIDE SEQUENCE [LARGE SCALE GENOMIC DNA]</scope>
</reference>
<keyword evidence="9" id="KW-0133">Cell shape</keyword>
<keyword evidence="17" id="KW-0328">Glycosyltransferase</keyword>
<evidence type="ECO:0000259" key="15">
    <source>
        <dbReference type="Pfam" id="PF00905"/>
    </source>
</evidence>
<keyword evidence="7 14" id="KW-0812">Transmembrane</keyword>
<keyword evidence="12 14" id="KW-0472">Membrane</keyword>
<keyword evidence="11 14" id="KW-1133">Transmembrane helix</keyword>
<keyword evidence="13" id="KW-0961">Cell wall biogenesis/degradation</keyword>
<comment type="caution">
    <text evidence="17">The sequence shown here is derived from an EMBL/GenBank/DDBJ whole genome shotgun (WGS) entry which is preliminary data.</text>
</comment>
<evidence type="ECO:0000256" key="9">
    <source>
        <dbReference type="ARBA" id="ARBA00022960"/>
    </source>
</evidence>
<evidence type="ECO:0000256" key="7">
    <source>
        <dbReference type="ARBA" id="ARBA00022692"/>
    </source>
</evidence>
<keyword evidence="17" id="KW-0132">Cell division</keyword>
<dbReference type="GO" id="GO:0008360">
    <property type="term" value="P:regulation of cell shape"/>
    <property type="evidence" value="ECO:0007669"/>
    <property type="project" value="UniProtKB-KW"/>
</dbReference>
<dbReference type="GO" id="GO:0071555">
    <property type="term" value="P:cell wall organization"/>
    <property type="evidence" value="ECO:0007669"/>
    <property type="project" value="UniProtKB-KW"/>
</dbReference>
<dbReference type="GO" id="GO:0009002">
    <property type="term" value="F:serine-type D-Ala-D-Ala carboxypeptidase activity"/>
    <property type="evidence" value="ECO:0007669"/>
    <property type="project" value="InterPro"/>
</dbReference>
<dbReference type="GO" id="GO:0051301">
    <property type="term" value="P:cell division"/>
    <property type="evidence" value="ECO:0007669"/>
    <property type="project" value="UniProtKB-KW"/>
</dbReference>
<keyword evidence="6" id="KW-0645">Protease</keyword>
<keyword evidence="8" id="KW-0378">Hydrolase</keyword>
<evidence type="ECO:0000256" key="4">
    <source>
        <dbReference type="ARBA" id="ARBA00022475"/>
    </source>
</evidence>
<dbReference type="Proteomes" id="UP000030481">
    <property type="component" value="Unassembled WGS sequence"/>
</dbReference>
<dbReference type="AlphaFoldDB" id="A0A0A2B249"/>
<evidence type="ECO:0000256" key="13">
    <source>
        <dbReference type="ARBA" id="ARBA00023316"/>
    </source>
</evidence>
<organism evidence="17 18">
    <name type="scientific">Prochlorococcus marinus str. MIT 9401</name>
    <dbReference type="NCBI Taxonomy" id="167551"/>
    <lineage>
        <taxon>Bacteria</taxon>
        <taxon>Bacillati</taxon>
        <taxon>Cyanobacteriota</taxon>
        <taxon>Cyanophyceae</taxon>
        <taxon>Synechococcales</taxon>
        <taxon>Prochlorococcaceae</taxon>
        <taxon>Prochlorococcus</taxon>
    </lineage>
</organism>
<dbReference type="InterPro" id="IPR050515">
    <property type="entry name" value="Beta-lactam/transpept"/>
</dbReference>
<evidence type="ECO:0000256" key="1">
    <source>
        <dbReference type="ARBA" id="ARBA00004167"/>
    </source>
</evidence>
<feature type="transmembrane region" description="Helical" evidence="14">
    <location>
        <begin position="18"/>
        <end position="41"/>
    </location>
</feature>
<dbReference type="GO" id="GO:0016757">
    <property type="term" value="F:glycosyltransferase activity"/>
    <property type="evidence" value="ECO:0007669"/>
    <property type="project" value="UniProtKB-KW"/>
</dbReference>
<dbReference type="PANTHER" id="PTHR30627:SF2">
    <property type="entry name" value="PEPTIDOGLYCAN D,D-TRANSPEPTIDASE MRDA"/>
    <property type="match status" value="1"/>
</dbReference>
<name>A0A0A2B249_PROMR</name>
<keyword evidence="4" id="KW-1003">Cell membrane</keyword>
<evidence type="ECO:0000256" key="11">
    <source>
        <dbReference type="ARBA" id="ARBA00022989"/>
    </source>
</evidence>
<dbReference type="InterPro" id="IPR005311">
    <property type="entry name" value="PBP_dimer"/>
</dbReference>
<dbReference type="EMBL" id="JNAR01000017">
    <property type="protein sequence ID" value="KGG06689.1"/>
    <property type="molecule type" value="Genomic_DNA"/>
</dbReference>
<dbReference type="InterPro" id="IPR001460">
    <property type="entry name" value="PCN-bd_Tpept"/>
</dbReference>
<proteinExistence type="inferred from homology"/>
<evidence type="ECO:0000256" key="3">
    <source>
        <dbReference type="ARBA" id="ARBA00007171"/>
    </source>
</evidence>
<dbReference type="InterPro" id="IPR017790">
    <property type="entry name" value="Penicillin-binding_protein_2"/>
</dbReference>
<evidence type="ECO:0000313" key="18">
    <source>
        <dbReference type="Proteomes" id="UP000030481"/>
    </source>
</evidence>
<evidence type="ECO:0000259" key="16">
    <source>
        <dbReference type="Pfam" id="PF03717"/>
    </source>
</evidence>
<feature type="domain" description="Penicillin-binding protein transpeptidase" evidence="15">
    <location>
        <begin position="265"/>
        <end position="589"/>
    </location>
</feature>
<feature type="domain" description="Penicillin-binding protein dimerisation" evidence="16">
    <location>
        <begin position="61"/>
        <end position="230"/>
    </location>
</feature>
<protein>
    <submittedName>
        <fullName evidence="17">Cell division protein FtsI (Peptidoglycan synthetase)</fullName>
        <ecNumber evidence="17">2.4.1.129</ecNumber>
    </submittedName>
</protein>
<dbReference type="SUPFAM" id="SSF56519">
    <property type="entry name" value="Penicillin binding protein dimerisation domain"/>
    <property type="match status" value="1"/>
</dbReference>
<dbReference type="SUPFAM" id="SSF56601">
    <property type="entry name" value="beta-lactamase/transpeptidase-like"/>
    <property type="match status" value="1"/>
</dbReference>
<dbReference type="Gene3D" id="3.40.710.10">
    <property type="entry name" value="DD-peptidase/beta-lactamase superfamily"/>
    <property type="match status" value="1"/>
</dbReference>
<dbReference type="InterPro" id="IPR036138">
    <property type="entry name" value="PBP_dimer_sf"/>
</dbReference>
<comment type="subcellular location">
    <subcellularLocation>
        <location evidence="2">Cell membrane</location>
    </subcellularLocation>
    <subcellularLocation>
        <location evidence="1">Membrane</location>
        <topology evidence="1">Single-pass membrane protein</topology>
    </subcellularLocation>
</comment>
<dbReference type="Pfam" id="PF03717">
    <property type="entry name" value="PBP_dimer"/>
    <property type="match status" value="1"/>
</dbReference>
<comment type="similarity">
    <text evidence="3">Belongs to the transpeptidase family.</text>
</comment>
<dbReference type="GO" id="GO:0009252">
    <property type="term" value="P:peptidoglycan biosynthetic process"/>
    <property type="evidence" value="ECO:0007669"/>
    <property type="project" value="UniProtKB-KW"/>
</dbReference>
<evidence type="ECO:0000256" key="6">
    <source>
        <dbReference type="ARBA" id="ARBA00022670"/>
    </source>
</evidence>
<gene>
    <name evidence="17" type="ORF">EV01_1894</name>
</gene>
<evidence type="ECO:0000256" key="14">
    <source>
        <dbReference type="SAM" id="Phobius"/>
    </source>
</evidence>
<dbReference type="GO" id="GO:0005886">
    <property type="term" value="C:plasma membrane"/>
    <property type="evidence" value="ECO:0007669"/>
    <property type="project" value="UniProtKB-SubCell"/>
</dbReference>
<evidence type="ECO:0000256" key="12">
    <source>
        <dbReference type="ARBA" id="ARBA00023136"/>
    </source>
</evidence>
<evidence type="ECO:0000313" key="17">
    <source>
        <dbReference type="EMBL" id="KGG06689.1"/>
    </source>
</evidence>
<dbReference type="GO" id="GO:0006508">
    <property type="term" value="P:proteolysis"/>
    <property type="evidence" value="ECO:0007669"/>
    <property type="project" value="UniProtKB-KW"/>
</dbReference>
<evidence type="ECO:0000256" key="10">
    <source>
        <dbReference type="ARBA" id="ARBA00022984"/>
    </source>
</evidence>
<keyword evidence="17" id="KW-0808">Transferase</keyword>
<evidence type="ECO:0000256" key="8">
    <source>
        <dbReference type="ARBA" id="ARBA00022801"/>
    </source>
</evidence>
<dbReference type="Gene3D" id="3.30.1390.30">
    <property type="entry name" value="Penicillin-binding protein 2a, domain 3"/>
    <property type="match status" value="1"/>
</dbReference>
<sequence length="596" mass="66566">MTKINPNKKLISFKRQPLVLLVFSSISFLLILLRLIFLQLLNYETFKELSDENRIRLIASQPIRGRILDKNGYVMADSRVQYSLIIKPQSVSKSNWETQKLFISNLLNVDSNEIQNKYFNGLINQKLSVTILDDLNGDELIKFKENEDNLSSFEVATKVIRNYPYQSVAAHVIGYTQPITESEYKFLAKKGYKLNDLIGRTGIEYVYEDYIRGEWGGEMVEVNSLGNFQRSLGIKPSIQGNDIELTIDMNLQLVAEEVLKDKKAGAIIVMDPSDGAIRAMASKPTFDLNFFSKDFKPEKEYNKIFNSPQKPLLNRALNAYDPGSVWKIVTALAGLESGKFPIETKLETKPCITYGRQCFREHNDLGFGVIGYEDALRVSSNTFFYQVGYAVGVDQIHEVSKKLGFNSLSGIEISEQENIGLVASSQWAKGGRGWGEPGRTPWVPEDIASMSIGQMVVQVTPMQIARAYAAIANGGYLVTPYLTKQYKESLSDKSRTRLDIDPKHIQLLKSGLRKVVESGTGVGINTGVSNLPPISGKTGTAEDWKTGLDHAWFVCFAPSEKSELLIVAFAQNTPGGGAVHALPMAKEILKVWNKKK</sequence>
<dbReference type="PANTHER" id="PTHR30627">
    <property type="entry name" value="PEPTIDOGLYCAN D,D-TRANSPEPTIDASE"/>
    <property type="match status" value="1"/>
</dbReference>
<accession>A0A0A2B249</accession>
<keyword evidence="5" id="KW-0997">Cell inner membrane</keyword>
<dbReference type="Gene3D" id="3.90.1310.10">
    <property type="entry name" value="Penicillin-binding protein 2a (Domain 2)"/>
    <property type="match status" value="1"/>
</dbReference>
<evidence type="ECO:0000256" key="5">
    <source>
        <dbReference type="ARBA" id="ARBA00022519"/>
    </source>
</evidence>
<keyword evidence="17" id="KW-0131">Cell cycle</keyword>
<evidence type="ECO:0000256" key="2">
    <source>
        <dbReference type="ARBA" id="ARBA00004236"/>
    </source>
</evidence>
<dbReference type="Pfam" id="PF00905">
    <property type="entry name" value="Transpeptidase"/>
    <property type="match status" value="1"/>
</dbReference>
<dbReference type="InterPro" id="IPR012338">
    <property type="entry name" value="Beta-lactam/transpept-like"/>
</dbReference>